<evidence type="ECO:0000259" key="7">
    <source>
        <dbReference type="Pfam" id="PF05175"/>
    </source>
</evidence>
<name>A0A672ZZ21_9TELE</name>
<keyword evidence="4" id="KW-0949">S-adenosyl-L-methionine</keyword>
<evidence type="ECO:0000256" key="5">
    <source>
        <dbReference type="ARBA" id="ARBA00048391"/>
    </source>
</evidence>
<dbReference type="PROSITE" id="PS00092">
    <property type="entry name" value="N6_MTASE"/>
    <property type="match status" value="1"/>
</dbReference>
<keyword evidence="10" id="KW-1185">Reference proteome</keyword>
<dbReference type="InParanoid" id="A0A672ZZ21"/>
<evidence type="ECO:0000256" key="4">
    <source>
        <dbReference type="ARBA" id="ARBA00022691"/>
    </source>
</evidence>
<evidence type="ECO:0000256" key="6">
    <source>
        <dbReference type="SAM" id="Phobius"/>
    </source>
</evidence>
<keyword evidence="3" id="KW-0808">Transferase</keyword>
<evidence type="ECO:0000259" key="8">
    <source>
        <dbReference type="Pfam" id="PF17827"/>
    </source>
</evidence>
<keyword evidence="6" id="KW-1133">Transmembrane helix</keyword>
<protein>
    <recommendedName>
        <fullName evidence="1">peptide chain release factor N(5)-glutamine methyltransferase</fullName>
        <ecNumber evidence="1">2.1.1.297</ecNumber>
    </recommendedName>
</protein>
<dbReference type="Gene3D" id="1.10.8.10">
    <property type="entry name" value="DNA helicase RuvA subunit, C-terminal domain"/>
    <property type="match status" value="1"/>
</dbReference>
<proteinExistence type="predicted"/>
<dbReference type="Gene3D" id="3.40.50.150">
    <property type="entry name" value="Vaccinia Virus protein VP39"/>
    <property type="match status" value="1"/>
</dbReference>
<keyword evidence="6" id="KW-0472">Membrane</keyword>
<dbReference type="GO" id="GO:0032259">
    <property type="term" value="P:methylation"/>
    <property type="evidence" value="ECO:0007669"/>
    <property type="project" value="UniProtKB-KW"/>
</dbReference>
<reference evidence="9" key="2">
    <citation type="submission" date="2025-08" db="UniProtKB">
        <authorList>
            <consortium name="Ensembl"/>
        </authorList>
    </citation>
    <scope>IDENTIFICATION</scope>
</reference>
<dbReference type="PANTHER" id="PTHR18895">
    <property type="entry name" value="HEMK METHYLTRANSFERASE"/>
    <property type="match status" value="1"/>
</dbReference>
<dbReference type="InterPro" id="IPR029063">
    <property type="entry name" value="SAM-dependent_MTases_sf"/>
</dbReference>
<dbReference type="Proteomes" id="UP000472271">
    <property type="component" value="Chromosome 5"/>
</dbReference>
<dbReference type="GO" id="GO:0005739">
    <property type="term" value="C:mitochondrion"/>
    <property type="evidence" value="ECO:0007669"/>
    <property type="project" value="TreeGrafter"/>
</dbReference>
<evidence type="ECO:0000256" key="2">
    <source>
        <dbReference type="ARBA" id="ARBA00022603"/>
    </source>
</evidence>
<dbReference type="InterPro" id="IPR004556">
    <property type="entry name" value="HemK-like"/>
</dbReference>
<dbReference type="CDD" id="cd02440">
    <property type="entry name" value="AdoMet_MTases"/>
    <property type="match status" value="1"/>
</dbReference>
<comment type="catalytic activity">
    <reaction evidence="5">
        <text>L-glutaminyl-[peptide chain release factor] + S-adenosyl-L-methionine = N(5)-methyl-L-glutaminyl-[peptide chain release factor] + S-adenosyl-L-homocysteine + H(+)</text>
        <dbReference type="Rhea" id="RHEA:42896"/>
        <dbReference type="Rhea" id="RHEA-COMP:10271"/>
        <dbReference type="Rhea" id="RHEA-COMP:10272"/>
        <dbReference type="ChEBI" id="CHEBI:15378"/>
        <dbReference type="ChEBI" id="CHEBI:30011"/>
        <dbReference type="ChEBI" id="CHEBI:57856"/>
        <dbReference type="ChEBI" id="CHEBI:59789"/>
        <dbReference type="ChEBI" id="CHEBI:61891"/>
        <dbReference type="EC" id="2.1.1.297"/>
    </reaction>
</comment>
<dbReference type="PANTHER" id="PTHR18895:SF74">
    <property type="entry name" value="MTRF1L RELEASE FACTOR GLUTAMINE METHYLTRANSFERASE"/>
    <property type="match status" value="1"/>
</dbReference>
<dbReference type="Pfam" id="PF05175">
    <property type="entry name" value="MTS"/>
    <property type="match status" value="1"/>
</dbReference>
<evidence type="ECO:0000313" key="10">
    <source>
        <dbReference type="Proteomes" id="UP000472271"/>
    </source>
</evidence>
<feature type="domain" description="Release factor glutamine methyltransferase N-terminal" evidence="8">
    <location>
        <begin position="63"/>
        <end position="133"/>
    </location>
</feature>
<keyword evidence="6" id="KW-0812">Transmembrane</keyword>
<evidence type="ECO:0000313" key="9">
    <source>
        <dbReference type="Ensembl" id="ENSSORP00005021742.1"/>
    </source>
</evidence>
<keyword evidence="2" id="KW-0489">Methyltransferase</keyword>
<accession>A0A672ZZ21</accession>
<dbReference type="GO" id="GO:0003676">
    <property type="term" value="F:nucleic acid binding"/>
    <property type="evidence" value="ECO:0007669"/>
    <property type="project" value="InterPro"/>
</dbReference>
<feature type="domain" description="Methyltransferase small" evidence="7">
    <location>
        <begin position="161"/>
        <end position="261"/>
    </location>
</feature>
<reference evidence="9" key="3">
    <citation type="submission" date="2025-09" db="UniProtKB">
        <authorList>
            <consortium name="Ensembl"/>
        </authorList>
    </citation>
    <scope>IDENTIFICATION</scope>
</reference>
<dbReference type="GO" id="GO:0102559">
    <property type="term" value="F:peptide chain release factor N(5)-glutamine methyltransferase activity"/>
    <property type="evidence" value="ECO:0007669"/>
    <property type="project" value="UniProtKB-EC"/>
</dbReference>
<dbReference type="Ensembl" id="ENSSORT00005022389.1">
    <property type="protein sequence ID" value="ENSSORP00005021742.1"/>
    <property type="gene ID" value="ENSSORG00005010624.1"/>
</dbReference>
<dbReference type="SUPFAM" id="SSF53335">
    <property type="entry name" value="S-adenosyl-L-methionine-dependent methyltransferases"/>
    <property type="match status" value="1"/>
</dbReference>
<dbReference type="AlphaFoldDB" id="A0A672ZZ21"/>
<evidence type="ECO:0000256" key="1">
    <source>
        <dbReference type="ARBA" id="ARBA00012771"/>
    </source>
</evidence>
<organism evidence="9 10">
    <name type="scientific">Sphaeramia orbicularis</name>
    <name type="common">orbiculate cardinalfish</name>
    <dbReference type="NCBI Taxonomy" id="375764"/>
    <lineage>
        <taxon>Eukaryota</taxon>
        <taxon>Metazoa</taxon>
        <taxon>Chordata</taxon>
        <taxon>Craniata</taxon>
        <taxon>Vertebrata</taxon>
        <taxon>Euteleostomi</taxon>
        <taxon>Actinopterygii</taxon>
        <taxon>Neopterygii</taxon>
        <taxon>Teleostei</taxon>
        <taxon>Neoteleostei</taxon>
        <taxon>Acanthomorphata</taxon>
        <taxon>Gobiaria</taxon>
        <taxon>Kurtiformes</taxon>
        <taxon>Apogonoidei</taxon>
        <taxon>Apogonidae</taxon>
        <taxon>Apogoninae</taxon>
        <taxon>Sphaeramia</taxon>
    </lineage>
</organism>
<sequence length="379" mass="43913">FIYGYFYWLLACLQFIPPLPLLLYFIVAVFFFLFFILWTWGSCAARSCSSPAFPASDITALEVVDLWKKYFQEKGVTEPDHSSQYIMAHLLGAKTIESVEQERLTEILSQEKIEQMWRLCLRRLSRMPVQYVIEEWDFRDLTLKMRPPVFIPRPETEELVELMLNDLQMKDGKEDVQRRCLEVGCGSGAISLSLLHGLPQLKAFALDQSQEAVDLTRENALRLGLQDRLQLYHMDIMKDAETVLRLCGPVSAVVSNPPYLFSEDMDSLEPEILRFEDHAALDGGKDGLEVIKQVLILAPQILLNHGRVYLEVDPRHPPLIRRWVEANVEELHYVETKHDISGRFVQKTSQPRYHLGIITHPYSLVNLEIVFLFYIHCFI</sequence>
<dbReference type="Pfam" id="PF17827">
    <property type="entry name" value="PrmC_N"/>
    <property type="match status" value="1"/>
</dbReference>
<dbReference type="EC" id="2.1.1.297" evidence="1"/>
<evidence type="ECO:0000256" key="3">
    <source>
        <dbReference type="ARBA" id="ARBA00022679"/>
    </source>
</evidence>
<gene>
    <name evidence="9" type="primary">hemk1</name>
</gene>
<dbReference type="NCBIfam" id="TIGR00536">
    <property type="entry name" value="hemK_fam"/>
    <property type="match status" value="1"/>
</dbReference>
<feature type="transmembrane region" description="Helical" evidence="6">
    <location>
        <begin position="21"/>
        <end position="41"/>
    </location>
</feature>
<dbReference type="InterPro" id="IPR007848">
    <property type="entry name" value="Small_mtfrase_dom"/>
</dbReference>
<dbReference type="InterPro" id="IPR050320">
    <property type="entry name" value="N5-glutamine_MTase"/>
</dbReference>
<reference evidence="9" key="1">
    <citation type="submission" date="2019-06" db="EMBL/GenBank/DDBJ databases">
        <authorList>
            <consortium name="Wellcome Sanger Institute Data Sharing"/>
        </authorList>
    </citation>
    <scope>NUCLEOTIDE SEQUENCE [LARGE SCALE GENOMIC DNA]</scope>
</reference>
<dbReference type="InterPro" id="IPR040758">
    <property type="entry name" value="PrmC_N"/>
</dbReference>
<dbReference type="InterPro" id="IPR002052">
    <property type="entry name" value="DNA_methylase_N6_adenine_CS"/>
</dbReference>